<evidence type="ECO:0000256" key="1">
    <source>
        <dbReference type="ARBA" id="ARBA00001231"/>
    </source>
</evidence>
<dbReference type="Gene3D" id="3.20.20.80">
    <property type="entry name" value="Glycosidases"/>
    <property type="match status" value="1"/>
</dbReference>
<evidence type="ECO:0000256" key="4">
    <source>
        <dbReference type="ARBA" id="ARBA00022801"/>
    </source>
</evidence>
<reference evidence="9 10" key="1">
    <citation type="journal article" date="2024" name="Commun. Biol.">
        <title>Comparative genomic analysis of thermophilic fungi reveals convergent evolutionary adaptations and gene losses.</title>
        <authorList>
            <person name="Steindorff A.S."/>
            <person name="Aguilar-Pontes M.V."/>
            <person name="Robinson A.J."/>
            <person name="Andreopoulos B."/>
            <person name="LaButti K."/>
            <person name="Kuo A."/>
            <person name="Mondo S."/>
            <person name="Riley R."/>
            <person name="Otillar R."/>
            <person name="Haridas S."/>
            <person name="Lipzen A."/>
            <person name="Grimwood J."/>
            <person name="Schmutz J."/>
            <person name="Clum A."/>
            <person name="Reid I.D."/>
            <person name="Moisan M.C."/>
            <person name="Butler G."/>
            <person name="Nguyen T.T.M."/>
            <person name="Dewar K."/>
            <person name="Conant G."/>
            <person name="Drula E."/>
            <person name="Henrissat B."/>
            <person name="Hansel C."/>
            <person name="Singer S."/>
            <person name="Hutchinson M.I."/>
            <person name="de Vries R.P."/>
            <person name="Natvig D.O."/>
            <person name="Powell A.J."/>
            <person name="Tsang A."/>
            <person name="Grigoriev I.V."/>
        </authorList>
    </citation>
    <scope>NUCLEOTIDE SEQUENCE [LARGE SCALE GENOMIC DNA]</scope>
    <source>
        <strain evidence="9 10">ATCC 24622</strain>
    </source>
</reference>
<evidence type="ECO:0000313" key="10">
    <source>
        <dbReference type="Proteomes" id="UP001586593"/>
    </source>
</evidence>
<protein>
    <recommendedName>
        <fullName evidence="3">beta-N-acetylhexosaminidase</fullName>
        <ecNumber evidence="3">3.2.1.52</ecNumber>
    </recommendedName>
</protein>
<dbReference type="Proteomes" id="UP001586593">
    <property type="component" value="Unassembled WGS sequence"/>
</dbReference>
<keyword evidence="6" id="KW-0732">Signal</keyword>
<evidence type="ECO:0000256" key="6">
    <source>
        <dbReference type="SAM" id="SignalP"/>
    </source>
</evidence>
<comment type="similarity">
    <text evidence="2">Belongs to the glycosyl hydrolase 20 family.</text>
</comment>
<dbReference type="EMBL" id="JAZHXJ010000415">
    <property type="protein sequence ID" value="KAL1861662.1"/>
    <property type="molecule type" value="Genomic_DNA"/>
</dbReference>
<keyword evidence="4" id="KW-0378">Hydrolase</keyword>
<dbReference type="InterPro" id="IPR025705">
    <property type="entry name" value="Beta_hexosaminidase_sua/sub"/>
</dbReference>
<feature type="chain" id="PRO_5046972386" description="beta-N-acetylhexosaminidase" evidence="6">
    <location>
        <begin position="21"/>
        <end position="734"/>
    </location>
</feature>
<dbReference type="SUPFAM" id="SSF51445">
    <property type="entry name" value="(Trans)glycosidases"/>
    <property type="match status" value="1"/>
</dbReference>
<proteinExistence type="inferred from homology"/>
<feature type="domain" description="Beta-hexosaminidase bacterial type N-terminal" evidence="8">
    <location>
        <begin position="34"/>
        <end position="152"/>
    </location>
</feature>
<dbReference type="PANTHER" id="PTHR43678">
    <property type="entry name" value="PUTATIVE (AFU_ORTHOLOGUE AFUA_2G00640)-RELATED"/>
    <property type="match status" value="1"/>
</dbReference>
<organism evidence="9 10">
    <name type="scientific">Phialemonium thermophilum</name>
    <dbReference type="NCBI Taxonomy" id="223376"/>
    <lineage>
        <taxon>Eukaryota</taxon>
        <taxon>Fungi</taxon>
        <taxon>Dikarya</taxon>
        <taxon>Ascomycota</taxon>
        <taxon>Pezizomycotina</taxon>
        <taxon>Sordariomycetes</taxon>
        <taxon>Sordariomycetidae</taxon>
        <taxon>Cephalothecales</taxon>
        <taxon>Cephalothecaceae</taxon>
        <taxon>Phialemonium</taxon>
    </lineage>
</organism>
<evidence type="ECO:0000256" key="5">
    <source>
        <dbReference type="ARBA" id="ARBA00023295"/>
    </source>
</evidence>
<evidence type="ECO:0000259" key="8">
    <source>
        <dbReference type="Pfam" id="PF02838"/>
    </source>
</evidence>
<dbReference type="Gene3D" id="3.30.379.10">
    <property type="entry name" value="Chitobiase/beta-hexosaminidase domain 2-like"/>
    <property type="match status" value="1"/>
</dbReference>
<evidence type="ECO:0000256" key="3">
    <source>
        <dbReference type="ARBA" id="ARBA00012663"/>
    </source>
</evidence>
<evidence type="ECO:0000256" key="2">
    <source>
        <dbReference type="ARBA" id="ARBA00006285"/>
    </source>
</evidence>
<dbReference type="CDD" id="cd06564">
    <property type="entry name" value="GH20_DspB_LnbB-like"/>
    <property type="match status" value="1"/>
</dbReference>
<comment type="catalytic activity">
    <reaction evidence="1">
        <text>Hydrolysis of terminal non-reducing N-acetyl-D-hexosamine residues in N-acetyl-beta-D-hexosaminides.</text>
        <dbReference type="EC" id="3.2.1.52"/>
    </reaction>
</comment>
<evidence type="ECO:0000259" key="7">
    <source>
        <dbReference type="Pfam" id="PF00728"/>
    </source>
</evidence>
<dbReference type="PANTHER" id="PTHR43678:SF1">
    <property type="entry name" value="BETA-N-ACETYLHEXOSAMINIDASE"/>
    <property type="match status" value="1"/>
</dbReference>
<dbReference type="EC" id="3.2.1.52" evidence="3"/>
<dbReference type="InterPro" id="IPR052764">
    <property type="entry name" value="GH20_Enzymes"/>
</dbReference>
<feature type="domain" description="Glycoside hydrolase family 20 catalytic" evidence="7">
    <location>
        <begin position="180"/>
        <end position="516"/>
    </location>
</feature>
<accession>A0ABR3WH16</accession>
<dbReference type="InterPro" id="IPR015883">
    <property type="entry name" value="Glyco_hydro_20_cat"/>
</dbReference>
<dbReference type="InterPro" id="IPR017853">
    <property type="entry name" value="GH"/>
</dbReference>
<comment type="caution">
    <text evidence="9">The sequence shown here is derived from an EMBL/GenBank/DDBJ whole genome shotgun (WGS) entry which is preliminary data.</text>
</comment>
<dbReference type="InterPro" id="IPR029018">
    <property type="entry name" value="Hex-like_dom2"/>
</dbReference>
<dbReference type="InterPro" id="IPR015882">
    <property type="entry name" value="HEX_bac_N"/>
</dbReference>
<feature type="signal peptide" evidence="6">
    <location>
        <begin position="1"/>
        <end position="20"/>
    </location>
</feature>
<keyword evidence="10" id="KW-1185">Reference proteome</keyword>
<dbReference type="SUPFAM" id="SSF55545">
    <property type="entry name" value="beta-N-acetylhexosaminidase-like domain"/>
    <property type="match status" value="1"/>
</dbReference>
<evidence type="ECO:0000313" key="9">
    <source>
        <dbReference type="EMBL" id="KAL1861662.1"/>
    </source>
</evidence>
<dbReference type="Pfam" id="PF00728">
    <property type="entry name" value="Glyco_hydro_20"/>
    <property type="match status" value="1"/>
</dbReference>
<name>A0ABR3WH16_9PEZI</name>
<keyword evidence="5" id="KW-0326">Glycosidase</keyword>
<dbReference type="Pfam" id="PF02838">
    <property type="entry name" value="Glyco_hydro_20b"/>
    <property type="match status" value="1"/>
</dbReference>
<gene>
    <name evidence="9" type="ORF">VTK73DRAFT_6993</name>
</gene>
<sequence length="734" mass="80702">MMRITQALLWGAVGLAAADAFLPGIPTVPYQTAASAGGFSLAHVQRIVVDRRYATSRDTAGQTLNPPTLFEFASLFAEDLRDALGTSAHAVKGTNRCSTGSIFLTIDEDGEYKNAAGESSSEGYTLSVDDKGIVVTGASALGVWWGTRTVLQQGLLALAESGTPSVPHGQGADVPGWRARGMMLDAGRHYYPPDFLTDLCGYMSFFKQNTLHLHLSDNLYNNQNYTRAQSLELYARFRLWSDDPAVAGLNKYANESYDRATFDAVQSSCAARGVTVLPEIEAPGHALVITQWKPELGLRTDLSLLNISHPDTIPTMKTIWRTFLPWFHSKTVSIGADEYTGPESDYNTFVNAMDGFIGTESGKSIWIWATFPPIWYVVDSRHSLTVSWYNSTWTNVYPNVHWEYFEDDPYYDYILHNYSVVNSNDDFYIVNKWAPPGGYLNTINLTRTFHGSPDGRFWRPYVFNQHNATDNPAPSNPLVLGAIAPLWNDYGANASVYSEAYYAWREGLPALADKQWGGNLSEAAFARVFGAVQPKIPAQNLERNIPSRGDVVFNYTVNHRSSSGTVHDSSPNKYTARTNCRLAHATGRSRPALSLADGCSLETPLDSKGRNYTLTLSLRLDDLADPTHATLVTGRDSALMLTPNITLLAGGNYFRLNETVPRGRWFDLAIVGRDNRTFASVDGGDEAQFLTRMGINGVYFHWAEIAIEAPVKTVGGQSSGWTGLLGGMSLTSTA</sequence>
<dbReference type="PRINTS" id="PR00738">
    <property type="entry name" value="GLHYDRLASE20"/>
</dbReference>